<feature type="region of interest" description="Disordered" evidence="1">
    <location>
        <begin position="22"/>
        <end position="47"/>
    </location>
</feature>
<gene>
    <name evidence="2" type="ORF">PMV_240</name>
</gene>
<dbReference type="Proteomes" id="UP000319438">
    <property type="component" value="Segment"/>
</dbReference>
<protein>
    <submittedName>
        <fullName evidence="2">Uncharacterized protein</fullName>
    </submittedName>
</protein>
<evidence type="ECO:0000313" key="2">
    <source>
        <dbReference type="EMBL" id="ALH06938.1"/>
    </source>
</evidence>
<evidence type="ECO:0000256" key="1">
    <source>
        <dbReference type="SAM" id="MobiDB-lite"/>
    </source>
</evidence>
<name>A0A0N9PZ46_9VIRU</name>
<accession>A0A0N9PZ46</accession>
<evidence type="ECO:0000313" key="3">
    <source>
        <dbReference type="Proteomes" id="UP000319438"/>
    </source>
</evidence>
<proteinExistence type="predicted"/>
<dbReference type="EMBL" id="KT428292">
    <property type="protein sequence ID" value="ALH06938.1"/>
    <property type="molecule type" value="Genomic_DNA"/>
</dbReference>
<organism evidence="2 3">
    <name type="scientific">Port-miou virus</name>
    <dbReference type="NCBI Taxonomy" id="1733873"/>
    <lineage>
        <taxon>Viruses</taxon>
        <taxon>Varidnaviria</taxon>
        <taxon>Bamfordvirae</taxon>
        <taxon>Nucleocytoviricota</taxon>
        <taxon>Megaviricetes</taxon>
        <taxon>Pimascovirales</taxon>
        <taxon>Pimascovirales incertae sedis</taxon>
        <taxon>Marseilleviridae</taxon>
        <taxon>Losannavirus</taxon>
        <taxon>Losannavirus lausannense</taxon>
        <taxon>Lausannevirus</taxon>
    </lineage>
</organism>
<sequence>MGRLCKAVRVGTRRLFHIIRSHRSKHKVQKDEDDSRNQKDDQKGRDHITQKTFSKVFLFKLFESLCESLNLCQKNGEKRQMSHSHCFALCVFQDEFRKNFLHIFWQKCIVFHTINF</sequence>
<feature type="compositionally biased region" description="Basic and acidic residues" evidence="1">
    <location>
        <begin position="29"/>
        <end position="47"/>
    </location>
</feature>
<reference evidence="2" key="1">
    <citation type="journal article" date="2015" name="Genome Announc.">
        <title>Complete Genome Sequence of a New Member of the Marseilleviridae Recovered from the Brackish Submarine Spring in the Cassis Port-Miou Calanque, France.</title>
        <authorList>
            <person name="Doutre G."/>
            <person name="Arfib B."/>
            <person name="Rochette P."/>
            <person name="Claverie J.M."/>
            <person name="Bonin P."/>
            <person name="Abergel C."/>
        </authorList>
    </citation>
    <scope>NUCLEOTIDE SEQUENCE [LARGE SCALE GENOMIC DNA]</scope>
    <source>
        <strain evidence="2">1</strain>
    </source>
</reference>